<dbReference type="WBParaSite" id="MCU_005712-RA">
    <property type="protein sequence ID" value="MCU_005712-RA"/>
    <property type="gene ID" value="MCU_005712"/>
</dbReference>
<dbReference type="InterPro" id="IPR051722">
    <property type="entry name" value="Endocytosis_PI4K-reg_protein"/>
</dbReference>
<name>A0A5K3F9A4_MESCO</name>
<dbReference type="SMART" id="SM00028">
    <property type="entry name" value="TPR"/>
    <property type="match status" value="2"/>
</dbReference>
<comment type="function">
    <text evidence="1">Involved in endocytosis.</text>
</comment>
<dbReference type="AlphaFoldDB" id="A0A5K3F9A4"/>
<sequence length="119" mass="13155">MYLRGRVFEATGRFEEAKALYESVISINPSHVRALYGLASILKQGHQFILAEQALRDALAIDSTNSRVWRLLGEVLTAESSNDPASKAMATTAFLSAAELEQTEPLEPFYTLRLGVYCS</sequence>
<dbReference type="GO" id="GO:0005886">
    <property type="term" value="C:plasma membrane"/>
    <property type="evidence" value="ECO:0007669"/>
    <property type="project" value="TreeGrafter"/>
</dbReference>
<dbReference type="SUPFAM" id="SSF48452">
    <property type="entry name" value="TPR-like"/>
    <property type="match status" value="1"/>
</dbReference>
<dbReference type="PANTHER" id="PTHR23083:SF464">
    <property type="entry name" value="TETRATRICOPEPTIDE REPEAT DOMAIN 7, ISOFORM A"/>
    <property type="match status" value="1"/>
</dbReference>
<comment type="similarity">
    <text evidence="2">Belongs to the YPP1 family.</text>
</comment>
<evidence type="ECO:0000256" key="2">
    <source>
        <dbReference type="ARBA" id="ARBA00038251"/>
    </source>
</evidence>
<dbReference type="PANTHER" id="PTHR23083">
    <property type="entry name" value="TETRATRICOPEPTIDE REPEAT PROTEIN, TPR"/>
    <property type="match status" value="1"/>
</dbReference>
<protein>
    <submittedName>
        <fullName evidence="3">TPR_REGION domain-containing protein</fullName>
    </submittedName>
</protein>
<dbReference type="GO" id="GO:0046854">
    <property type="term" value="P:phosphatidylinositol phosphate biosynthetic process"/>
    <property type="evidence" value="ECO:0007669"/>
    <property type="project" value="TreeGrafter"/>
</dbReference>
<dbReference type="InterPro" id="IPR019734">
    <property type="entry name" value="TPR_rpt"/>
</dbReference>
<dbReference type="Gene3D" id="1.25.40.10">
    <property type="entry name" value="Tetratricopeptide repeat domain"/>
    <property type="match status" value="1"/>
</dbReference>
<dbReference type="InterPro" id="IPR011990">
    <property type="entry name" value="TPR-like_helical_dom_sf"/>
</dbReference>
<evidence type="ECO:0000256" key="1">
    <source>
        <dbReference type="ARBA" id="ARBA00002550"/>
    </source>
</evidence>
<organism evidence="3">
    <name type="scientific">Mesocestoides corti</name>
    <name type="common">Flatworm</name>
    <dbReference type="NCBI Taxonomy" id="53468"/>
    <lineage>
        <taxon>Eukaryota</taxon>
        <taxon>Metazoa</taxon>
        <taxon>Spiralia</taxon>
        <taxon>Lophotrochozoa</taxon>
        <taxon>Platyhelminthes</taxon>
        <taxon>Cestoda</taxon>
        <taxon>Eucestoda</taxon>
        <taxon>Cyclophyllidea</taxon>
        <taxon>Mesocestoididae</taxon>
        <taxon>Mesocestoides</taxon>
    </lineage>
</organism>
<dbReference type="Pfam" id="PF14559">
    <property type="entry name" value="TPR_19"/>
    <property type="match status" value="1"/>
</dbReference>
<dbReference type="GO" id="GO:0072659">
    <property type="term" value="P:protein localization to plasma membrane"/>
    <property type="evidence" value="ECO:0007669"/>
    <property type="project" value="TreeGrafter"/>
</dbReference>
<proteinExistence type="inferred from homology"/>
<reference evidence="3" key="1">
    <citation type="submission" date="2019-11" db="UniProtKB">
        <authorList>
            <consortium name="WormBaseParasite"/>
        </authorList>
    </citation>
    <scope>IDENTIFICATION</scope>
</reference>
<evidence type="ECO:0000313" key="3">
    <source>
        <dbReference type="WBParaSite" id="MCU_005712-RA"/>
    </source>
</evidence>
<accession>A0A5K3F9A4</accession>